<name>A8ZML7_ACAM1</name>
<dbReference type="Proteomes" id="UP000000268">
    <property type="component" value="Plasmid pREB3"/>
</dbReference>
<evidence type="ECO:0000313" key="2">
    <source>
        <dbReference type="Proteomes" id="UP000000268"/>
    </source>
</evidence>
<evidence type="ECO:0000313" key="1">
    <source>
        <dbReference type="EMBL" id="ABW32428.1"/>
    </source>
</evidence>
<protein>
    <submittedName>
        <fullName evidence="1">Uncharacterized protein</fullName>
    </submittedName>
</protein>
<proteinExistence type="predicted"/>
<dbReference type="EMBL" id="CP000840">
    <property type="protein sequence ID" value="ABW32428.1"/>
    <property type="molecule type" value="Genomic_DNA"/>
</dbReference>
<dbReference type="AlphaFoldDB" id="A8ZML7"/>
<keyword evidence="2" id="KW-1185">Reference proteome</keyword>
<dbReference type="InterPro" id="IPR016135">
    <property type="entry name" value="UBQ-conjugating_enzyme/RWD"/>
</dbReference>
<organism evidence="1 2">
    <name type="scientific">Acaryochloris marina (strain MBIC 11017)</name>
    <dbReference type="NCBI Taxonomy" id="329726"/>
    <lineage>
        <taxon>Bacteria</taxon>
        <taxon>Bacillati</taxon>
        <taxon>Cyanobacteriota</taxon>
        <taxon>Cyanophyceae</taxon>
        <taxon>Acaryochloridales</taxon>
        <taxon>Acaryochloridaceae</taxon>
        <taxon>Acaryochloris</taxon>
    </lineage>
</organism>
<dbReference type="CDD" id="cd00195">
    <property type="entry name" value="UBCc_UEV"/>
    <property type="match status" value="1"/>
</dbReference>
<dbReference type="RefSeq" id="WP_012167394.1">
    <property type="nucleotide sequence ID" value="NC_009928.1"/>
</dbReference>
<sequence>MSWSLVQQKRLLKEREILSQYFKAFEWVNPTDSCNTCIEGDLLTNSKNKYQIRVYVPSDYPNSRPDMVVVSPDPLIGFNGKNLLDFGADMKMHTLSPRNGHVNICHYRDWLPNLTLYLVVLKGRIWLEALDAYRNSGLEISEYLPHM</sequence>
<keyword evidence="1" id="KW-0614">Plasmid</keyword>
<dbReference type="SUPFAM" id="SSF54495">
    <property type="entry name" value="UBC-like"/>
    <property type="match status" value="1"/>
</dbReference>
<accession>A8ZML7</accession>
<gene>
    <name evidence="1" type="ordered locus">AM1_C0121</name>
</gene>
<geneLocation type="plasmid" evidence="1 2">
    <name>pREB3</name>
</geneLocation>
<dbReference type="HOGENOM" id="CLU_1775704_0_0_3"/>
<dbReference type="KEGG" id="amr:AM1_C0121"/>
<reference evidence="1 2" key="1">
    <citation type="journal article" date="2008" name="Proc. Natl. Acad. Sci. U.S.A.">
        <title>Niche adaptation and genome expansion in the chlorophyll d-producing cyanobacterium Acaryochloris marina.</title>
        <authorList>
            <person name="Swingley W.D."/>
            <person name="Chen M."/>
            <person name="Cheung P.C."/>
            <person name="Conrad A.L."/>
            <person name="Dejesa L.C."/>
            <person name="Hao J."/>
            <person name="Honchak B.M."/>
            <person name="Karbach L.E."/>
            <person name="Kurdoglu A."/>
            <person name="Lahiri S."/>
            <person name="Mastrian S.D."/>
            <person name="Miyashita H."/>
            <person name="Page L."/>
            <person name="Ramakrishna P."/>
            <person name="Satoh S."/>
            <person name="Sattley W.M."/>
            <person name="Shimada Y."/>
            <person name="Taylor H.L."/>
            <person name="Tomo T."/>
            <person name="Tsuchiya T."/>
            <person name="Wang Z.T."/>
            <person name="Raymond J."/>
            <person name="Mimuro M."/>
            <person name="Blankenship R.E."/>
            <person name="Touchman J.W."/>
        </authorList>
    </citation>
    <scope>NUCLEOTIDE SEQUENCE [LARGE SCALE GENOMIC DNA]</scope>
    <source>
        <strain evidence="2">MBIC 11017</strain>
        <plasmid evidence="2">Plasmid pREB3</plasmid>
    </source>
</reference>
<dbReference type="OrthoDB" id="1094014at2"/>